<evidence type="ECO:0000313" key="4">
    <source>
        <dbReference type="Proteomes" id="UP000549394"/>
    </source>
</evidence>
<evidence type="ECO:0000313" key="3">
    <source>
        <dbReference type="EMBL" id="CAD5118892.1"/>
    </source>
</evidence>
<gene>
    <name evidence="3" type="ORF">DGYR_LOCUS7202</name>
</gene>
<accession>A0A7I8VWC7</accession>
<dbReference type="Proteomes" id="UP000549394">
    <property type="component" value="Unassembled WGS sequence"/>
</dbReference>
<organism evidence="3 4">
    <name type="scientific">Dimorphilus gyrociliatus</name>
    <dbReference type="NCBI Taxonomy" id="2664684"/>
    <lineage>
        <taxon>Eukaryota</taxon>
        <taxon>Metazoa</taxon>
        <taxon>Spiralia</taxon>
        <taxon>Lophotrochozoa</taxon>
        <taxon>Annelida</taxon>
        <taxon>Polychaeta</taxon>
        <taxon>Polychaeta incertae sedis</taxon>
        <taxon>Dinophilidae</taxon>
        <taxon>Dimorphilus</taxon>
    </lineage>
</organism>
<sequence>MVGKSILRISLKQSKCLICDKKISHARTITKELKNDPVLSDYFFMDTKHELKKIVQSFNQLNKSLTKILEVESFQVSHTSHFTNKCRQDALRAAEDKDKISAYTKEFEKMKTQMNIMYSKMQSQEKKLLAQYEELKRISNDENKKSKTLLTEQDRQIKRLTDELVFLRNENQQYKGLMSGVFTRLSPEAAAVVKEKFKQKLTPNQQKQSSRSQKTPSSDQVGAESALGLSRRMTPRNSPFGVIMDTKDPITGFGALGGGDGSKHSETLPYRTPSRIGFQFNPSSSTNYQKGN</sequence>
<keyword evidence="1" id="KW-0175">Coiled coil</keyword>
<dbReference type="AlphaFoldDB" id="A0A7I8VWC7"/>
<keyword evidence="4" id="KW-1185">Reference proteome</keyword>
<proteinExistence type="predicted"/>
<evidence type="ECO:0000256" key="1">
    <source>
        <dbReference type="SAM" id="Coils"/>
    </source>
</evidence>
<reference evidence="3 4" key="1">
    <citation type="submission" date="2020-08" db="EMBL/GenBank/DDBJ databases">
        <authorList>
            <person name="Hejnol A."/>
        </authorList>
    </citation>
    <scope>NUCLEOTIDE SEQUENCE [LARGE SCALE GENOMIC DNA]</scope>
</reference>
<protein>
    <submittedName>
        <fullName evidence="3">DgyrCDS7566</fullName>
    </submittedName>
</protein>
<feature type="coiled-coil region" evidence="1">
    <location>
        <begin position="118"/>
        <end position="177"/>
    </location>
</feature>
<feature type="compositionally biased region" description="Polar residues" evidence="2">
    <location>
        <begin position="280"/>
        <end position="292"/>
    </location>
</feature>
<feature type="region of interest" description="Disordered" evidence="2">
    <location>
        <begin position="197"/>
        <end position="292"/>
    </location>
</feature>
<name>A0A7I8VWC7_9ANNE</name>
<comment type="caution">
    <text evidence="3">The sequence shown here is derived from an EMBL/GenBank/DDBJ whole genome shotgun (WGS) entry which is preliminary data.</text>
</comment>
<evidence type="ECO:0000256" key="2">
    <source>
        <dbReference type="SAM" id="MobiDB-lite"/>
    </source>
</evidence>
<dbReference type="EMBL" id="CAJFCJ010000009">
    <property type="protein sequence ID" value="CAD5118892.1"/>
    <property type="molecule type" value="Genomic_DNA"/>
</dbReference>
<feature type="compositionally biased region" description="Polar residues" evidence="2">
    <location>
        <begin position="201"/>
        <end position="220"/>
    </location>
</feature>